<evidence type="ECO:0000256" key="13">
    <source>
        <dbReference type="ARBA" id="ARBA00023242"/>
    </source>
</evidence>
<keyword evidence="10" id="KW-0238">DNA-binding</keyword>
<keyword evidence="8" id="KW-0067">ATP-binding</keyword>
<dbReference type="EMBL" id="JBCLYO010000034">
    <property type="protein sequence ID" value="KAL0075826.1"/>
    <property type="molecule type" value="Genomic_DNA"/>
</dbReference>
<dbReference type="PANTHER" id="PTHR12604">
    <property type="entry name" value="KU AUTOANTIGEN DNA HELICASE"/>
    <property type="match status" value="1"/>
</dbReference>
<comment type="similarity">
    <text evidence="3">Belongs to the ku70 family.</text>
</comment>
<protein>
    <submittedName>
        <fullName evidence="15">SPOC like C-terminal domain-containing protein</fullName>
    </submittedName>
</protein>
<comment type="caution">
    <text evidence="15">The sequence shown here is derived from an EMBL/GenBank/DDBJ whole genome shotgun (WGS) entry which is preliminary data.</text>
</comment>
<dbReference type="InterPro" id="IPR005161">
    <property type="entry name" value="Ku_N"/>
</dbReference>
<comment type="subcellular location">
    <subcellularLocation>
        <location evidence="2">Chromosome</location>
        <location evidence="2">Telomere</location>
    </subcellularLocation>
    <subcellularLocation>
        <location evidence="1">Nucleus</location>
    </subcellularLocation>
</comment>
<keyword evidence="4" id="KW-0547">Nucleotide-binding</keyword>
<dbReference type="InterPro" id="IPR006165">
    <property type="entry name" value="Ku70"/>
</dbReference>
<dbReference type="Gene3D" id="4.10.970.10">
    <property type="entry name" value="Ku70, bridge and pillars"/>
    <property type="match status" value="1"/>
</dbReference>
<name>A0ABR3ALW3_PHYBL</name>
<sequence length="535" mass="60348">MVEQEMESFVMNPIDLNNESTLFVIDCSPAMLTPRNGRVPVLQVLHYLEKIFLNKMHDSKEDRVGILLYNTGLLDASADKHACFFYDLNYPSTKLINHMSDLSTGWLSFDEIYGSTRDGISLEQVLWMATDAFKSKGTGAQLGRKQIVLITTQDDPHSDQPEERTEALRYIESLHQSLVTKRAESSRHDDRNSDIEDPNNIIKLIVCGIDRPEHAFNYSLFYKEFGHPDIFGGYQSSQSNVIQSPSSILKKVLPMVTQNRGLRNTAFHLPLHLTEGATIGVTGISVARRQKRPNLVEVTKNEGGVELVEKSTYYEDMDTGQNLRLDTISSAFEYGGLNVPLSKEDIKKAQYIREPGIVVLGFKPRKAHLPHHTIGRTYFIAPDESAYSGSTEVLRALHTTLTNSDKICYTFCVFSGNSAPRVMVLMPQKSPSGFAGILLPYTEEIRALPIESTPEVSKPLLESAERLVGHRKPNDDDIWGYPDPSIERHRRLLDAIALQRDIQEITEQPLTEPVDRTLEPFINQFKATVTRENNL</sequence>
<keyword evidence="6" id="KW-0378">Hydrolase</keyword>
<evidence type="ECO:0000259" key="14">
    <source>
        <dbReference type="SMART" id="SM00559"/>
    </source>
</evidence>
<evidence type="ECO:0000256" key="1">
    <source>
        <dbReference type="ARBA" id="ARBA00004123"/>
    </source>
</evidence>
<evidence type="ECO:0000256" key="5">
    <source>
        <dbReference type="ARBA" id="ARBA00022763"/>
    </source>
</evidence>
<evidence type="ECO:0000256" key="8">
    <source>
        <dbReference type="ARBA" id="ARBA00022840"/>
    </source>
</evidence>
<dbReference type="Gene3D" id="1.10.1600.10">
    <property type="match status" value="1"/>
</dbReference>
<evidence type="ECO:0000256" key="4">
    <source>
        <dbReference type="ARBA" id="ARBA00022741"/>
    </source>
</evidence>
<dbReference type="PIRSF" id="PIRSF003033">
    <property type="entry name" value="Ku70"/>
    <property type="match status" value="1"/>
</dbReference>
<evidence type="ECO:0000313" key="16">
    <source>
        <dbReference type="Proteomes" id="UP001448207"/>
    </source>
</evidence>
<keyword evidence="12" id="KW-0234">DNA repair</keyword>
<keyword evidence="9" id="KW-0158">Chromosome</keyword>
<gene>
    <name evidence="15" type="ORF">J3Q64DRAFT_1774293</name>
</gene>
<reference evidence="15 16" key="1">
    <citation type="submission" date="2024-04" db="EMBL/GenBank/DDBJ databases">
        <title>Symmetric and asymmetric DNA N6-adenine methylation regulates different biological responses in Mucorales.</title>
        <authorList>
            <consortium name="Lawrence Berkeley National Laboratory"/>
            <person name="Lax C."/>
            <person name="Mondo S.J."/>
            <person name="Osorio-Concepcion M."/>
            <person name="Muszewska A."/>
            <person name="Corrochano-Luque M."/>
            <person name="Gutierrez G."/>
            <person name="Riley R."/>
            <person name="Lipzen A."/>
            <person name="Guo J."/>
            <person name="Hundley H."/>
            <person name="Amirebrahimi M."/>
            <person name="Ng V."/>
            <person name="Lorenzo-Gutierrez D."/>
            <person name="Binder U."/>
            <person name="Yang J."/>
            <person name="Song Y."/>
            <person name="Canovas D."/>
            <person name="Navarro E."/>
            <person name="Freitag M."/>
            <person name="Gabaldon T."/>
            <person name="Grigoriev I.V."/>
            <person name="Corrochano L.M."/>
            <person name="Nicolas F.E."/>
            <person name="Garre V."/>
        </authorList>
    </citation>
    <scope>NUCLEOTIDE SEQUENCE [LARGE SCALE GENOMIC DNA]</scope>
    <source>
        <strain evidence="15 16">L51</strain>
    </source>
</reference>
<dbReference type="InterPro" id="IPR006164">
    <property type="entry name" value="DNA_bd_Ku70/Ku80"/>
</dbReference>
<evidence type="ECO:0000256" key="7">
    <source>
        <dbReference type="ARBA" id="ARBA00022806"/>
    </source>
</evidence>
<dbReference type="InterPro" id="IPR036465">
    <property type="entry name" value="vWFA_dom_sf"/>
</dbReference>
<evidence type="ECO:0000313" key="15">
    <source>
        <dbReference type="EMBL" id="KAL0075826.1"/>
    </source>
</evidence>
<evidence type="ECO:0000256" key="12">
    <source>
        <dbReference type="ARBA" id="ARBA00023204"/>
    </source>
</evidence>
<dbReference type="InterPro" id="IPR027388">
    <property type="entry name" value="Ku70_bridge/pillars_dom_sf"/>
</dbReference>
<proteinExistence type="inferred from homology"/>
<dbReference type="Pfam" id="PF03731">
    <property type="entry name" value="Ku_N"/>
    <property type="match status" value="1"/>
</dbReference>
<keyword evidence="9" id="KW-0779">Telomere</keyword>
<evidence type="ECO:0000256" key="3">
    <source>
        <dbReference type="ARBA" id="ARBA00005240"/>
    </source>
</evidence>
<dbReference type="Pfam" id="PF02735">
    <property type="entry name" value="Ku"/>
    <property type="match status" value="1"/>
</dbReference>
<evidence type="ECO:0000256" key="10">
    <source>
        <dbReference type="ARBA" id="ARBA00023125"/>
    </source>
</evidence>
<dbReference type="SUPFAM" id="SSF53300">
    <property type="entry name" value="vWA-like"/>
    <property type="match status" value="1"/>
</dbReference>
<evidence type="ECO:0000256" key="11">
    <source>
        <dbReference type="ARBA" id="ARBA00023172"/>
    </source>
</evidence>
<keyword evidence="7" id="KW-0347">Helicase</keyword>
<keyword evidence="13" id="KW-0539">Nucleus</keyword>
<dbReference type="SUPFAM" id="SSF100939">
    <property type="entry name" value="SPOC domain-like"/>
    <property type="match status" value="1"/>
</dbReference>
<dbReference type="Gene3D" id="3.40.50.410">
    <property type="entry name" value="von Willebrand factor, type A domain"/>
    <property type="match status" value="1"/>
</dbReference>
<keyword evidence="11" id="KW-0233">DNA recombination</keyword>
<dbReference type="PANTHER" id="PTHR12604:SF2">
    <property type="entry name" value="X-RAY REPAIR CROSS-COMPLEMENTING PROTEIN 6"/>
    <property type="match status" value="1"/>
</dbReference>
<dbReference type="Proteomes" id="UP001448207">
    <property type="component" value="Unassembled WGS sequence"/>
</dbReference>
<evidence type="ECO:0000256" key="9">
    <source>
        <dbReference type="ARBA" id="ARBA00022895"/>
    </source>
</evidence>
<evidence type="ECO:0000256" key="6">
    <source>
        <dbReference type="ARBA" id="ARBA00022801"/>
    </source>
</evidence>
<dbReference type="Gene3D" id="2.40.290.10">
    <property type="match status" value="1"/>
</dbReference>
<accession>A0ABR3ALW3</accession>
<dbReference type="InterPro" id="IPR016194">
    <property type="entry name" value="SPOC-like_C_dom_sf"/>
</dbReference>
<dbReference type="SMART" id="SM00559">
    <property type="entry name" value="Ku78"/>
    <property type="match status" value="1"/>
</dbReference>
<feature type="domain" description="Ku" evidence="14">
    <location>
        <begin position="320"/>
        <end position="455"/>
    </location>
</feature>
<keyword evidence="16" id="KW-1185">Reference proteome</keyword>
<organism evidence="15 16">
    <name type="scientific">Phycomyces blakesleeanus</name>
    <dbReference type="NCBI Taxonomy" id="4837"/>
    <lineage>
        <taxon>Eukaryota</taxon>
        <taxon>Fungi</taxon>
        <taxon>Fungi incertae sedis</taxon>
        <taxon>Mucoromycota</taxon>
        <taxon>Mucoromycotina</taxon>
        <taxon>Mucoromycetes</taxon>
        <taxon>Mucorales</taxon>
        <taxon>Phycomycetaceae</taxon>
        <taxon>Phycomyces</taxon>
    </lineage>
</organism>
<evidence type="ECO:0000256" key="2">
    <source>
        <dbReference type="ARBA" id="ARBA00004574"/>
    </source>
</evidence>
<keyword evidence="5" id="KW-0227">DNA damage</keyword>